<dbReference type="PANTHER" id="PTHR30093">
    <property type="entry name" value="GENERAL SECRETION PATHWAY PROTEIN G"/>
    <property type="match status" value="1"/>
</dbReference>
<dbReference type="GO" id="GO:0015627">
    <property type="term" value="C:type II protein secretion system complex"/>
    <property type="evidence" value="ECO:0007669"/>
    <property type="project" value="InterPro"/>
</dbReference>
<name>A0A2H0KM37_9BACT</name>
<dbReference type="Pfam" id="PF07963">
    <property type="entry name" value="N_methyl"/>
    <property type="match status" value="1"/>
</dbReference>
<keyword evidence="4 6" id="KW-1133">Transmembrane helix</keyword>
<dbReference type="GO" id="GO:0015628">
    <property type="term" value="P:protein secretion by the type II secretion system"/>
    <property type="evidence" value="ECO:0007669"/>
    <property type="project" value="InterPro"/>
</dbReference>
<dbReference type="PROSITE" id="PS00409">
    <property type="entry name" value="PROKAR_NTER_METHYL"/>
    <property type="match status" value="1"/>
</dbReference>
<dbReference type="InterPro" id="IPR045584">
    <property type="entry name" value="Pilin-like"/>
</dbReference>
<reference evidence="7 8" key="1">
    <citation type="submission" date="2017-09" db="EMBL/GenBank/DDBJ databases">
        <title>Depth-based differentiation of microbial function through sediment-hosted aquifers and enrichment of novel symbionts in the deep terrestrial subsurface.</title>
        <authorList>
            <person name="Probst A.J."/>
            <person name="Ladd B."/>
            <person name="Jarett J.K."/>
            <person name="Geller-Mcgrath D.E."/>
            <person name="Sieber C.M."/>
            <person name="Emerson J.B."/>
            <person name="Anantharaman K."/>
            <person name="Thomas B.C."/>
            <person name="Malmstrom R."/>
            <person name="Stieglmeier M."/>
            <person name="Klingl A."/>
            <person name="Woyke T."/>
            <person name="Ryan C.M."/>
            <person name="Banfield J.F."/>
        </authorList>
    </citation>
    <scope>NUCLEOTIDE SEQUENCE [LARGE SCALE GENOMIC DNA]</scope>
    <source>
        <strain evidence="7">CG11_big_fil_rev_8_21_14_0_20_35_14</strain>
    </source>
</reference>
<evidence type="ECO:0000256" key="3">
    <source>
        <dbReference type="ARBA" id="ARBA00022692"/>
    </source>
</evidence>
<dbReference type="InterPro" id="IPR012902">
    <property type="entry name" value="N_methyl_site"/>
</dbReference>
<dbReference type="AlphaFoldDB" id="A0A2H0KM37"/>
<comment type="subcellular location">
    <subcellularLocation>
        <location evidence="1">Membrane</location>
        <topology evidence="1">Single-pass membrane protein</topology>
    </subcellularLocation>
</comment>
<evidence type="ECO:0000313" key="8">
    <source>
        <dbReference type="Proteomes" id="UP000229570"/>
    </source>
</evidence>
<dbReference type="GO" id="GO:0016020">
    <property type="term" value="C:membrane"/>
    <property type="evidence" value="ECO:0007669"/>
    <property type="project" value="UniProtKB-SubCell"/>
</dbReference>
<accession>A0A2H0KM37</accession>
<evidence type="ECO:0000256" key="2">
    <source>
        <dbReference type="ARBA" id="ARBA00022481"/>
    </source>
</evidence>
<keyword evidence="3 6" id="KW-0812">Transmembrane</keyword>
<dbReference type="NCBIfam" id="TIGR02532">
    <property type="entry name" value="IV_pilin_GFxxxE"/>
    <property type="match status" value="1"/>
</dbReference>
<evidence type="ECO:0000256" key="5">
    <source>
        <dbReference type="ARBA" id="ARBA00023136"/>
    </source>
</evidence>
<comment type="caution">
    <text evidence="7">The sequence shown here is derived from an EMBL/GenBank/DDBJ whole genome shotgun (WGS) entry which is preliminary data.</text>
</comment>
<dbReference type="SUPFAM" id="SSF54523">
    <property type="entry name" value="Pili subunits"/>
    <property type="match status" value="1"/>
</dbReference>
<dbReference type="Proteomes" id="UP000229570">
    <property type="component" value="Unassembled WGS sequence"/>
</dbReference>
<feature type="transmembrane region" description="Helical" evidence="6">
    <location>
        <begin position="6"/>
        <end position="25"/>
    </location>
</feature>
<organism evidence="7 8">
    <name type="scientific">Candidatus Roizmanbacteria bacterium CG11_big_fil_rev_8_21_14_0_20_35_14</name>
    <dbReference type="NCBI Taxonomy" id="1974855"/>
    <lineage>
        <taxon>Bacteria</taxon>
        <taxon>Candidatus Roizmaniibacteriota</taxon>
    </lineage>
</organism>
<dbReference type="InterPro" id="IPR000983">
    <property type="entry name" value="Bac_GSPG_pilin"/>
</dbReference>
<gene>
    <name evidence="7" type="ORF">COV86_03535</name>
</gene>
<feature type="non-terminal residue" evidence="7">
    <location>
        <position position="1"/>
    </location>
</feature>
<proteinExistence type="predicted"/>
<evidence type="ECO:0000256" key="6">
    <source>
        <dbReference type="SAM" id="Phobius"/>
    </source>
</evidence>
<keyword evidence="5 6" id="KW-0472">Membrane</keyword>
<evidence type="ECO:0000256" key="1">
    <source>
        <dbReference type="ARBA" id="ARBA00004167"/>
    </source>
</evidence>
<protein>
    <submittedName>
        <fullName evidence="7">Uncharacterized protein</fullName>
    </submittedName>
</protein>
<dbReference type="PANTHER" id="PTHR30093:SF44">
    <property type="entry name" value="TYPE II SECRETION SYSTEM CORE PROTEIN G"/>
    <property type="match status" value="1"/>
</dbReference>
<dbReference type="EMBL" id="PCVL01000051">
    <property type="protein sequence ID" value="PIQ72330.1"/>
    <property type="molecule type" value="Genomic_DNA"/>
</dbReference>
<sequence>KKGFTLIELLVVIAIIGMLSALLLPNFMGARERARDAQRKSDLKQIQKALEMYKQDQVTPAFPSTLPTAGQTFSYNGNVYMNKFPDDPSPNKDYYYIVNNGTLTYTLCACLENSADPDGSTSCSTCGTCSSGKCYTVTQP</sequence>
<evidence type="ECO:0000313" key="7">
    <source>
        <dbReference type="EMBL" id="PIQ72330.1"/>
    </source>
</evidence>
<keyword evidence="2" id="KW-0488">Methylation</keyword>
<dbReference type="Gene3D" id="3.30.700.10">
    <property type="entry name" value="Glycoprotein, Type 4 Pilin"/>
    <property type="match status" value="1"/>
</dbReference>
<dbReference type="PRINTS" id="PR00813">
    <property type="entry name" value="BCTERIALGSPG"/>
</dbReference>
<evidence type="ECO:0000256" key="4">
    <source>
        <dbReference type="ARBA" id="ARBA00022989"/>
    </source>
</evidence>